<comment type="similarity">
    <text evidence="2">Belongs to the MND1 family.</text>
</comment>
<evidence type="ECO:0008006" key="10">
    <source>
        <dbReference type="Google" id="ProtNLM"/>
    </source>
</evidence>
<dbReference type="InterPro" id="IPR040453">
    <property type="entry name" value="Mnd1_HTH"/>
</dbReference>
<reference evidence="8" key="1">
    <citation type="submission" date="2023-10" db="EMBL/GenBank/DDBJ databases">
        <title>Genome assembly of Pristionchus species.</title>
        <authorList>
            <person name="Yoshida K."/>
            <person name="Sommer R.J."/>
        </authorList>
    </citation>
    <scope>NUCLEOTIDE SEQUENCE</scope>
    <source>
        <strain evidence="8">RS5133</strain>
    </source>
</reference>
<protein>
    <recommendedName>
        <fullName evidence="10">Meiotic nuclear division protein 1 homolog</fullName>
    </recommendedName>
</protein>
<dbReference type="InterPro" id="IPR040661">
    <property type="entry name" value="LZ3wCH"/>
</dbReference>
<feature type="coiled-coil region" evidence="5">
    <location>
        <begin position="80"/>
        <end position="141"/>
    </location>
</feature>
<dbReference type="EMBL" id="BTSY01000005">
    <property type="protein sequence ID" value="GMT28748.1"/>
    <property type="molecule type" value="Genomic_DNA"/>
</dbReference>
<evidence type="ECO:0000313" key="8">
    <source>
        <dbReference type="EMBL" id="GMT28748.1"/>
    </source>
</evidence>
<dbReference type="Pfam" id="PF18517">
    <property type="entry name" value="LZ3wCH"/>
    <property type="match status" value="1"/>
</dbReference>
<sequence>QAARKKGLSADEKRARILDLFYEKKEFFQMKELEKIAPKEKGVISQSVKEVTQLLVDEGFVECEKIGTFVCYWAFSTKASQMRQKRLDDLVNKIEDIEKKMVESSDLIKEEGKGKENNIEREKIKTELSNVKQVEEKLRGEIKSLQRYDPESMKECRKRSAKLVEDANRWTDNVFASLKWCKKKFNMDEKVLGKQFEIPEDLDYVV</sequence>
<dbReference type="PIRSF" id="PIRSF026991">
    <property type="entry name" value="Mnd1"/>
    <property type="match status" value="1"/>
</dbReference>
<keyword evidence="3 5" id="KW-0175">Coiled coil</keyword>
<evidence type="ECO:0000256" key="3">
    <source>
        <dbReference type="ARBA" id="ARBA00023054"/>
    </source>
</evidence>
<proteinExistence type="inferred from homology"/>
<evidence type="ECO:0000313" key="9">
    <source>
        <dbReference type="Proteomes" id="UP001432322"/>
    </source>
</evidence>
<evidence type="ECO:0000256" key="2">
    <source>
        <dbReference type="ARBA" id="ARBA00005981"/>
    </source>
</evidence>
<dbReference type="InterPro" id="IPR005647">
    <property type="entry name" value="Mnd1"/>
</dbReference>
<dbReference type="GO" id="GO:0003690">
    <property type="term" value="F:double-stranded DNA binding"/>
    <property type="evidence" value="ECO:0007669"/>
    <property type="project" value="InterPro"/>
</dbReference>
<evidence type="ECO:0000256" key="5">
    <source>
        <dbReference type="SAM" id="Coils"/>
    </source>
</evidence>
<comment type="subcellular location">
    <subcellularLocation>
        <location evidence="1">Nucleus</location>
    </subcellularLocation>
</comment>
<dbReference type="GO" id="GO:0005634">
    <property type="term" value="C:nucleus"/>
    <property type="evidence" value="ECO:0007669"/>
    <property type="project" value="UniProtKB-SubCell"/>
</dbReference>
<evidence type="ECO:0000256" key="1">
    <source>
        <dbReference type="ARBA" id="ARBA00004123"/>
    </source>
</evidence>
<evidence type="ECO:0000256" key="4">
    <source>
        <dbReference type="ARBA" id="ARBA00023242"/>
    </source>
</evidence>
<feature type="domain" description="Leucine zipper with capping helix" evidence="7">
    <location>
        <begin position="151"/>
        <end position="205"/>
    </location>
</feature>
<evidence type="ECO:0000259" key="7">
    <source>
        <dbReference type="Pfam" id="PF18517"/>
    </source>
</evidence>
<dbReference type="Proteomes" id="UP001432322">
    <property type="component" value="Unassembled WGS sequence"/>
</dbReference>
<feature type="non-terminal residue" evidence="8">
    <location>
        <position position="1"/>
    </location>
</feature>
<comment type="caution">
    <text evidence="8">The sequence shown here is derived from an EMBL/GenBank/DDBJ whole genome shotgun (WGS) entry which is preliminary data.</text>
</comment>
<feature type="domain" description="Mnd1 HTH" evidence="6">
    <location>
        <begin position="17"/>
        <end position="75"/>
    </location>
</feature>
<accession>A0AAV5WDH4</accession>
<gene>
    <name evidence="8" type="ORF">PFISCL1PPCAC_20045</name>
</gene>
<dbReference type="Pfam" id="PF03962">
    <property type="entry name" value="Mnd1"/>
    <property type="match status" value="1"/>
</dbReference>
<dbReference type="GO" id="GO:0007131">
    <property type="term" value="P:reciprocal meiotic recombination"/>
    <property type="evidence" value="ECO:0007669"/>
    <property type="project" value="InterPro"/>
</dbReference>
<keyword evidence="4" id="KW-0539">Nucleus</keyword>
<dbReference type="AlphaFoldDB" id="A0AAV5WDH4"/>
<evidence type="ECO:0000259" key="6">
    <source>
        <dbReference type="Pfam" id="PF03962"/>
    </source>
</evidence>
<name>A0AAV5WDH4_9BILA</name>
<organism evidence="8 9">
    <name type="scientific">Pristionchus fissidentatus</name>
    <dbReference type="NCBI Taxonomy" id="1538716"/>
    <lineage>
        <taxon>Eukaryota</taxon>
        <taxon>Metazoa</taxon>
        <taxon>Ecdysozoa</taxon>
        <taxon>Nematoda</taxon>
        <taxon>Chromadorea</taxon>
        <taxon>Rhabditida</taxon>
        <taxon>Rhabditina</taxon>
        <taxon>Diplogasteromorpha</taxon>
        <taxon>Diplogasteroidea</taxon>
        <taxon>Neodiplogasteridae</taxon>
        <taxon>Pristionchus</taxon>
    </lineage>
</organism>
<keyword evidence="9" id="KW-1185">Reference proteome</keyword>